<evidence type="ECO:0008006" key="4">
    <source>
        <dbReference type="Google" id="ProtNLM"/>
    </source>
</evidence>
<gene>
    <name evidence="2" type="ORF">KUM34_019035</name>
</gene>
<keyword evidence="1" id="KW-0175">Coiled coil</keyword>
<dbReference type="EMBL" id="CP083974">
    <property type="protein sequence ID" value="UZF43953.1"/>
    <property type="molecule type" value="Genomic_DNA"/>
</dbReference>
<name>A0AA46WTA9_RHORH</name>
<proteinExistence type="predicted"/>
<dbReference type="Proteomes" id="UP001162740">
    <property type="component" value="Chromosome"/>
</dbReference>
<dbReference type="AlphaFoldDB" id="A0AA46WTA9"/>
<accession>A0AA46WTA9</accession>
<sequence>MAFKYDIVRQWDQCVERGAKIRLLREHNLDPNTVRAWVRARDEGHFSQAMLKAAERSKARMNSQERAELGMLRKKVEQLEAKVAQAEAAQDILGKAFELLQGINKTSIDDPSSVPTALMSADEYLRWLGRNNMS</sequence>
<protein>
    <recommendedName>
        <fullName evidence="4">Transposase</fullName>
    </recommendedName>
</protein>
<evidence type="ECO:0000313" key="3">
    <source>
        <dbReference type="Proteomes" id="UP001162740"/>
    </source>
</evidence>
<dbReference type="RefSeq" id="WP_229582630.1">
    <property type="nucleotide sequence ID" value="NZ_CP083974.1"/>
</dbReference>
<feature type="coiled-coil region" evidence="1">
    <location>
        <begin position="62"/>
        <end position="96"/>
    </location>
</feature>
<organism evidence="2 3">
    <name type="scientific">Rhodococcus rhodochrous</name>
    <dbReference type="NCBI Taxonomy" id="1829"/>
    <lineage>
        <taxon>Bacteria</taxon>
        <taxon>Bacillati</taxon>
        <taxon>Actinomycetota</taxon>
        <taxon>Actinomycetes</taxon>
        <taxon>Mycobacteriales</taxon>
        <taxon>Nocardiaceae</taxon>
        <taxon>Rhodococcus</taxon>
    </lineage>
</organism>
<evidence type="ECO:0000256" key="1">
    <source>
        <dbReference type="SAM" id="Coils"/>
    </source>
</evidence>
<reference evidence="2 3" key="1">
    <citation type="journal article" date="2021" name="Front. Microbiol.">
        <title>Bacterial Transformation of Aromatic Monomers in Softwood Black Liquor.</title>
        <authorList>
            <person name="Navas L.E."/>
            <person name="Dexter G."/>
            <person name="Liu J."/>
            <person name="Levy-Booth D."/>
            <person name="Cho M."/>
            <person name="Jang S.K."/>
            <person name="Mansfield S.D."/>
            <person name="Renneckar S."/>
            <person name="Mohn W.W."/>
            <person name="Eltis L.D."/>
        </authorList>
    </citation>
    <scope>NUCLEOTIDE SEQUENCE [LARGE SCALE GENOMIC DNA]</scope>
    <source>
        <strain evidence="2 3">GD02</strain>
    </source>
</reference>
<evidence type="ECO:0000313" key="2">
    <source>
        <dbReference type="EMBL" id="UZF43953.1"/>
    </source>
</evidence>